<feature type="transmembrane region" description="Helical" evidence="5">
    <location>
        <begin position="271"/>
        <end position="291"/>
    </location>
</feature>
<dbReference type="InterPro" id="IPR043429">
    <property type="entry name" value="ArtM/GltK/GlnP/TcyL/YhdX-like"/>
</dbReference>
<evidence type="ECO:0000259" key="6">
    <source>
        <dbReference type="PROSITE" id="PS50928"/>
    </source>
</evidence>
<feature type="domain" description="ABC transmembrane type-1" evidence="6">
    <location>
        <begin position="87"/>
        <end position="295"/>
    </location>
</feature>
<evidence type="ECO:0000313" key="9">
    <source>
        <dbReference type="Proteomes" id="UP000255108"/>
    </source>
</evidence>
<dbReference type="GO" id="GO:0005886">
    <property type="term" value="C:plasma membrane"/>
    <property type="evidence" value="ECO:0007669"/>
    <property type="project" value="UniProtKB-SubCell"/>
</dbReference>
<dbReference type="Proteomes" id="UP000255108">
    <property type="component" value="Unassembled WGS sequence"/>
</dbReference>
<keyword evidence="4 5" id="KW-0472">Membrane</keyword>
<reference evidence="8 10" key="2">
    <citation type="submission" date="2019-03" db="EMBL/GenBank/DDBJ databases">
        <title>Genomic Encyclopedia of Type Strains, Phase IV (KMG-IV): sequencing the most valuable type-strain genomes for metagenomic binning, comparative biology and taxonomic classification.</title>
        <authorList>
            <person name="Goeker M."/>
        </authorList>
    </citation>
    <scope>NUCLEOTIDE SEQUENCE [LARGE SCALE GENOMIC DNA]</scope>
    <source>
        <strain evidence="8 10">DSM 3764</strain>
    </source>
</reference>
<keyword evidence="2 5" id="KW-0812">Transmembrane</keyword>
<dbReference type="Pfam" id="PF00528">
    <property type="entry name" value="BPD_transp_1"/>
    <property type="match status" value="1"/>
</dbReference>
<feature type="transmembrane region" description="Helical" evidence="5">
    <location>
        <begin position="167"/>
        <end position="191"/>
    </location>
</feature>
<dbReference type="SUPFAM" id="SSF161098">
    <property type="entry name" value="MetI-like"/>
    <property type="match status" value="1"/>
</dbReference>
<dbReference type="InterPro" id="IPR035906">
    <property type="entry name" value="MetI-like_sf"/>
</dbReference>
<feature type="transmembrane region" description="Helical" evidence="5">
    <location>
        <begin position="81"/>
        <end position="110"/>
    </location>
</feature>
<dbReference type="GO" id="GO:0006865">
    <property type="term" value="P:amino acid transport"/>
    <property type="evidence" value="ECO:0007669"/>
    <property type="project" value="TreeGrafter"/>
</dbReference>
<feature type="transmembrane region" description="Helical" evidence="5">
    <location>
        <begin position="130"/>
        <end position="147"/>
    </location>
</feature>
<dbReference type="CDD" id="cd06261">
    <property type="entry name" value="TM_PBP2"/>
    <property type="match status" value="1"/>
</dbReference>
<keyword evidence="3 5" id="KW-1133">Transmembrane helix</keyword>
<evidence type="ECO:0000256" key="3">
    <source>
        <dbReference type="ARBA" id="ARBA00022989"/>
    </source>
</evidence>
<dbReference type="EMBL" id="UGHR01000001">
    <property type="protein sequence ID" value="STQ89836.1"/>
    <property type="molecule type" value="Genomic_DNA"/>
</dbReference>
<organism evidence="7 9">
    <name type="scientific">Iodobacter fluviatilis</name>
    <dbReference type="NCBI Taxonomy" id="537"/>
    <lineage>
        <taxon>Bacteria</taxon>
        <taxon>Pseudomonadati</taxon>
        <taxon>Pseudomonadota</taxon>
        <taxon>Betaproteobacteria</taxon>
        <taxon>Neisseriales</taxon>
        <taxon>Chitinibacteraceae</taxon>
        <taxon>Iodobacter</taxon>
    </lineage>
</organism>
<protein>
    <submittedName>
        <fullName evidence="8">Amino acid ABC transporter membrane protein 1 (PAAT family)</fullName>
    </submittedName>
    <submittedName>
        <fullName evidence="7">Glutamine transport system permease protein glnP</fullName>
    </submittedName>
</protein>
<dbReference type="Gene3D" id="1.10.3720.10">
    <property type="entry name" value="MetI-like"/>
    <property type="match status" value="1"/>
</dbReference>
<dbReference type="GO" id="GO:0055085">
    <property type="term" value="P:transmembrane transport"/>
    <property type="evidence" value="ECO:0007669"/>
    <property type="project" value="InterPro"/>
</dbReference>
<evidence type="ECO:0000256" key="1">
    <source>
        <dbReference type="ARBA" id="ARBA00004651"/>
    </source>
</evidence>
<proteinExistence type="inferred from homology"/>
<dbReference type="InterPro" id="IPR000515">
    <property type="entry name" value="MetI-like"/>
</dbReference>
<keyword evidence="5" id="KW-0813">Transport</keyword>
<evidence type="ECO:0000256" key="2">
    <source>
        <dbReference type="ARBA" id="ARBA00022692"/>
    </source>
</evidence>
<dbReference type="PROSITE" id="PS50928">
    <property type="entry name" value="ABC_TM1"/>
    <property type="match status" value="1"/>
</dbReference>
<evidence type="ECO:0000313" key="7">
    <source>
        <dbReference type="EMBL" id="STQ89836.1"/>
    </source>
</evidence>
<dbReference type="AlphaFoldDB" id="A0A377Q3G2"/>
<evidence type="ECO:0000313" key="8">
    <source>
        <dbReference type="EMBL" id="TCU82678.1"/>
    </source>
</evidence>
<feature type="transmembrane region" description="Helical" evidence="5">
    <location>
        <begin position="43"/>
        <end position="61"/>
    </location>
</feature>
<evidence type="ECO:0000256" key="4">
    <source>
        <dbReference type="ARBA" id="ARBA00023136"/>
    </source>
</evidence>
<name>A0A377Q3G2_9NEIS</name>
<evidence type="ECO:0000313" key="10">
    <source>
        <dbReference type="Proteomes" id="UP000295794"/>
    </source>
</evidence>
<reference evidence="7 9" key="1">
    <citation type="submission" date="2018-06" db="EMBL/GenBank/DDBJ databases">
        <authorList>
            <consortium name="Pathogen Informatics"/>
            <person name="Doyle S."/>
        </authorList>
    </citation>
    <scope>NUCLEOTIDE SEQUENCE [LARGE SCALE GENOMIC DNA]</scope>
    <source>
        <strain evidence="7 9">NCTC11159</strain>
    </source>
</reference>
<gene>
    <name evidence="7" type="primary">glnP_1</name>
    <name evidence="8" type="ORF">EV682_11450</name>
    <name evidence="7" type="ORF">NCTC11159_00887</name>
</gene>
<accession>A0A377Q3G2</accession>
<sequence length="307" mass="35004">MVFARSLEVFFVGAVNRYLQFSDETESNRNELYLRFRHCFISWYRHFLAQGFALAHFFIGVREMNPPAWLGNGWLDWPHILTLGQGLLITLLLSVAVIFTGTLAGVALGIARHQSRSRILALPHHLIRNIPLLVQVLFWYFAVGSLLPEDWMLWLNSPHMLWQAGDIFLGLPSFEFIAAWVALSLYAMAFIAEDIRSGMNAVGQGQWNAGRALGLRPLDVLRWVIWPQAIKTAWPPLLGQWLNTIKNTSLTMAIGVMELSYRSRQIDAQTLLTFQSFAVASVFYVLLIVLVQRTLAKPEARPVRRWA</sequence>
<dbReference type="EMBL" id="SMBT01000014">
    <property type="protein sequence ID" value="TCU82678.1"/>
    <property type="molecule type" value="Genomic_DNA"/>
</dbReference>
<keyword evidence="10" id="KW-1185">Reference proteome</keyword>
<comment type="subcellular location">
    <subcellularLocation>
        <location evidence="1 5">Cell membrane</location>
        <topology evidence="1 5">Multi-pass membrane protein</topology>
    </subcellularLocation>
</comment>
<evidence type="ECO:0000256" key="5">
    <source>
        <dbReference type="RuleBase" id="RU363032"/>
    </source>
</evidence>
<dbReference type="Proteomes" id="UP000295794">
    <property type="component" value="Unassembled WGS sequence"/>
</dbReference>
<dbReference type="PANTHER" id="PTHR30614:SF47">
    <property type="entry name" value="ABC TRANSPORTER PERMEASE"/>
    <property type="match status" value="1"/>
</dbReference>
<comment type="similarity">
    <text evidence="5">Belongs to the binding-protein-dependent transport system permease family.</text>
</comment>
<dbReference type="PANTHER" id="PTHR30614">
    <property type="entry name" value="MEMBRANE COMPONENT OF AMINO ACID ABC TRANSPORTER"/>
    <property type="match status" value="1"/>
</dbReference>